<dbReference type="RefSeq" id="XP_066660500.1">
    <property type="nucleotide sequence ID" value="XM_066819615.1"/>
</dbReference>
<dbReference type="Proteomes" id="UP001433268">
    <property type="component" value="Unassembled WGS sequence"/>
</dbReference>
<sequence length="284" mass="31677">MFFTKANESAHQEINMAYDTLGGGRLHGLARLVGIARNVNQPLYEPAYAPTGLKAIVEAIEWIAVQRYGSAVLHRLHETPSLYTPNLEGLVFGMNSTTAGGVGWGPSNIRPDDRIFVLPGGRTPVVLRRETTDRIPAKYELVGDCYLEGTMDGEWALAASKGPLRLTARPTVFWSRFKYDMVKYLNELATAKIVRITAQNNHPLLPFIDKPGALDIWLNEITQWATDWMERTGAVARPGFNKLPAELQDSNNYLCTAFRNIENMPKPYWSTFDPTKPPSIAVAD</sequence>
<name>A0ABR1UQ79_9PEZI</name>
<proteinExistence type="predicted"/>
<evidence type="ECO:0000313" key="1">
    <source>
        <dbReference type="EMBL" id="KAK8061080.1"/>
    </source>
</evidence>
<comment type="caution">
    <text evidence="1">The sequence shown here is derived from an EMBL/GenBank/DDBJ whole genome shotgun (WGS) entry which is preliminary data.</text>
</comment>
<evidence type="ECO:0000313" key="2">
    <source>
        <dbReference type="Proteomes" id="UP001433268"/>
    </source>
</evidence>
<reference evidence="1 2" key="1">
    <citation type="submission" date="2023-01" db="EMBL/GenBank/DDBJ databases">
        <title>Analysis of 21 Apiospora genomes using comparative genomics revels a genus with tremendous synthesis potential of carbohydrate active enzymes and secondary metabolites.</title>
        <authorList>
            <person name="Sorensen T."/>
        </authorList>
    </citation>
    <scope>NUCLEOTIDE SEQUENCE [LARGE SCALE GENOMIC DNA]</scope>
    <source>
        <strain evidence="1 2">CBS 114990</strain>
    </source>
</reference>
<dbReference type="GeneID" id="92052675"/>
<accession>A0ABR1UQ79</accession>
<protein>
    <submittedName>
        <fullName evidence="1">Uncharacterized protein</fullName>
    </submittedName>
</protein>
<organism evidence="1 2">
    <name type="scientific">Apiospora hydei</name>
    <dbReference type="NCBI Taxonomy" id="1337664"/>
    <lineage>
        <taxon>Eukaryota</taxon>
        <taxon>Fungi</taxon>
        <taxon>Dikarya</taxon>
        <taxon>Ascomycota</taxon>
        <taxon>Pezizomycotina</taxon>
        <taxon>Sordariomycetes</taxon>
        <taxon>Xylariomycetidae</taxon>
        <taxon>Amphisphaeriales</taxon>
        <taxon>Apiosporaceae</taxon>
        <taxon>Apiospora</taxon>
    </lineage>
</organism>
<dbReference type="EMBL" id="JAQQWN010000011">
    <property type="protein sequence ID" value="KAK8061080.1"/>
    <property type="molecule type" value="Genomic_DNA"/>
</dbReference>
<gene>
    <name evidence="1" type="ORF">PG997_015301</name>
</gene>
<keyword evidence="2" id="KW-1185">Reference proteome</keyword>
<dbReference type="Pfam" id="PF26639">
    <property type="entry name" value="Het-6_barrel"/>
    <property type="match status" value="1"/>
</dbReference>